<evidence type="ECO:0000256" key="1">
    <source>
        <dbReference type="SAM" id="MobiDB-lite"/>
    </source>
</evidence>
<proteinExistence type="predicted"/>
<feature type="compositionally biased region" description="Basic and acidic residues" evidence="1">
    <location>
        <begin position="39"/>
        <end position="48"/>
    </location>
</feature>
<keyword evidence="3" id="KW-0732">Signal</keyword>
<name>W3VRC3_MOEAP</name>
<keyword evidence="2" id="KW-0812">Transmembrane</keyword>
<feature type="compositionally biased region" description="Low complexity" evidence="1">
    <location>
        <begin position="256"/>
        <end position="267"/>
    </location>
</feature>
<dbReference type="HOGENOM" id="CLU_1161788_0_0_1"/>
<evidence type="ECO:0000256" key="2">
    <source>
        <dbReference type="SAM" id="Phobius"/>
    </source>
</evidence>
<evidence type="ECO:0000313" key="5">
    <source>
        <dbReference type="Proteomes" id="UP000019462"/>
    </source>
</evidence>
<dbReference type="Proteomes" id="UP000019462">
    <property type="component" value="Unassembled WGS sequence"/>
</dbReference>
<evidence type="ECO:0000313" key="4">
    <source>
        <dbReference type="EMBL" id="ETS64114.1"/>
    </source>
</evidence>
<keyword evidence="2" id="KW-0472">Membrane</keyword>
<reference evidence="4 5" key="1">
    <citation type="journal article" date="2014" name="Genome Announc.">
        <title>Genome sequence of the basidiomycetous fungus Pseudozyma aphidis DSM70725, an efficient producer of biosurfactant mannosylerythritol lipids.</title>
        <authorList>
            <person name="Lorenz S."/>
            <person name="Guenther M."/>
            <person name="Grumaz C."/>
            <person name="Rupp S."/>
            <person name="Zibek S."/>
            <person name="Sohn K."/>
        </authorList>
    </citation>
    <scope>NUCLEOTIDE SEQUENCE [LARGE SCALE GENOMIC DNA]</scope>
    <source>
        <strain evidence="5">ATCC 32657 / CBS 517.83 / DSM 70725 / JCM 10318 / NBRC 10182 / NRRL Y-7954 / St-0401</strain>
    </source>
</reference>
<keyword evidence="5" id="KW-1185">Reference proteome</keyword>
<feature type="transmembrane region" description="Helical" evidence="2">
    <location>
        <begin position="190"/>
        <end position="209"/>
    </location>
</feature>
<feature type="region of interest" description="Disordered" evidence="1">
    <location>
        <begin position="228"/>
        <end position="267"/>
    </location>
</feature>
<keyword evidence="2" id="KW-1133">Transmembrane helix</keyword>
<protein>
    <submittedName>
        <fullName evidence="4">Uncharacterized protein</fullName>
    </submittedName>
</protein>
<evidence type="ECO:0000256" key="3">
    <source>
        <dbReference type="SAM" id="SignalP"/>
    </source>
</evidence>
<accession>W3VRC3</accession>
<feature type="chain" id="PRO_5004833510" evidence="3">
    <location>
        <begin position="27"/>
        <end position="267"/>
    </location>
</feature>
<sequence>MPRPHPRTRPSRMALMMSLFFLNALATETTSSTPPRSLARRDSWRPDTELPGAKFVLGDGKTEGVKAKGYQGEWPLWSGFRNGQASDKPVASSSGSQPAAAAGNATDYVCVAAGDCNPCPDNVVHLPFCRPYNNRRRVACSPVADRADASAVRTAMDTANAARNATDSTAAALLGWEACGKSAKQEAKDYFEMIAVVAVLAVVSVWAFVQRQKVLFQRQNQQLLYRVSGQRRSSGMPNATAATPRAPAPGRKRAARLAPPLASSSRS</sequence>
<organism evidence="4 5">
    <name type="scientific">Moesziomyces aphidis</name>
    <name type="common">Pseudozyma aphidis</name>
    <dbReference type="NCBI Taxonomy" id="84754"/>
    <lineage>
        <taxon>Eukaryota</taxon>
        <taxon>Fungi</taxon>
        <taxon>Dikarya</taxon>
        <taxon>Basidiomycota</taxon>
        <taxon>Ustilaginomycotina</taxon>
        <taxon>Ustilaginomycetes</taxon>
        <taxon>Ustilaginales</taxon>
        <taxon>Ustilaginaceae</taxon>
        <taxon>Moesziomyces</taxon>
    </lineage>
</organism>
<gene>
    <name evidence="4" type="ORF">PaG_01349</name>
</gene>
<dbReference type="OrthoDB" id="2525787at2759"/>
<dbReference type="AlphaFoldDB" id="W3VRC3"/>
<comment type="caution">
    <text evidence="4">The sequence shown here is derived from an EMBL/GenBank/DDBJ whole genome shotgun (WGS) entry which is preliminary data.</text>
</comment>
<feature type="compositionally biased region" description="Low complexity" evidence="1">
    <location>
        <begin position="239"/>
        <end position="249"/>
    </location>
</feature>
<dbReference type="EMBL" id="AWNI01000007">
    <property type="protein sequence ID" value="ETS64114.1"/>
    <property type="molecule type" value="Genomic_DNA"/>
</dbReference>
<feature type="signal peptide" evidence="3">
    <location>
        <begin position="1"/>
        <end position="26"/>
    </location>
</feature>
<feature type="region of interest" description="Disordered" evidence="1">
    <location>
        <begin position="30"/>
        <end position="57"/>
    </location>
</feature>